<evidence type="ECO:0000259" key="2">
    <source>
        <dbReference type="SMART" id="SM00849"/>
    </source>
</evidence>
<dbReference type="InterPro" id="IPR051453">
    <property type="entry name" value="MBL_Glyoxalase_II"/>
</dbReference>
<dbReference type="Pfam" id="PF00753">
    <property type="entry name" value="Lactamase_B"/>
    <property type="match status" value="1"/>
</dbReference>
<gene>
    <name evidence="3" type="ORF">H9821_03670</name>
</gene>
<feature type="compositionally biased region" description="Basic and acidic residues" evidence="1">
    <location>
        <begin position="220"/>
        <end position="234"/>
    </location>
</feature>
<organism evidence="3 4">
    <name type="scientific">Candidatus Rothia avicola</name>
    <dbReference type="NCBI Taxonomy" id="2840478"/>
    <lineage>
        <taxon>Bacteria</taxon>
        <taxon>Bacillati</taxon>
        <taxon>Actinomycetota</taxon>
        <taxon>Actinomycetes</taxon>
        <taxon>Micrococcales</taxon>
        <taxon>Micrococcaceae</taxon>
        <taxon>Rothia</taxon>
    </lineage>
</organism>
<comment type="caution">
    <text evidence="3">The sequence shown here is derived from an EMBL/GenBank/DDBJ whole genome shotgun (WGS) entry which is preliminary data.</text>
</comment>
<name>A0A9D1ZSS4_9MICC</name>
<evidence type="ECO:0000256" key="1">
    <source>
        <dbReference type="SAM" id="MobiDB-lite"/>
    </source>
</evidence>
<feature type="domain" description="Metallo-beta-lactamase" evidence="2">
    <location>
        <begin position="26"/>
        <end position="213"/>
    </location>
</feature>
<reference evidence="3" key="1">
    <citation type="journal article" date="2021" name="PeerJ">
        <title>Extensive microbial diversity within the chicken gut microbiome revealed by metagenomics and culture.</title>
        <authorList>
            <person name="Gilroy R."/>
            <person name="Ravi A."/>
            <person name="Getino M."/>
            <person name="Pursley I."/>
            <person name="Horton D.L."/>
            <person name="Alikhan N.F."/>
            <person name="Baker D."/>
            <person name="Gharbi K."/>
            <person name="Hall N."/>
            <person name="Watson M."/>
            <person name="Adriaenssens E.M."/>
            <person name="Foster-Nyarko E."/>
            <person name="Jarju S."/>
            <person name="Secka A."/>
            <person name="Antonio M."/>
            <person name="Oren A."/>
            <person name="Chaudhuri R.R."/>
            <person name="La Ragione R."/>
            <person name="Hildebrand F."/>
            <person name="Pallen M.J."/>
        </authorList>
    </citation>
    <scope>NUCLEOTIDE SEQUENCE</scope>
    <source>
        <strain evidence="3">ChiHjej12B11-9195</strain>
    </source>
</reference>
<dbReference type="SUPFAM" id="SSF56281">
    <property type="entry name" value="Metallo-hydrolase/oxidoreductase"/>
    <property type="match status" value="1"/>
</dbReference>
<dbReference type="InterPro" id="IPR036866">
    <property type="entry name" value="RibonucZ/Hydroxyglut_hydro"/>
</dbReference>
<dbReference type="EMBL" id="DXCN01000032">
    <property type="protein sequence ID" value="HIY94751.1"/>
    <property type="molecule type" value="Genomic_DNA"/>
</dbReference>
<sequence>MSDLANTLIFESDTLAVRSIAVSEMENNVYLLTHRASGGQVLIDAADDFPAINTFAQQAAAADSPAAYDQAGAGVRALVTTHSHWDHIRALPEAVEAWDPVTYCGAPDAEAIAEQEGIEVEERLVGGERLTLAGIELEVIALRGHTPGSIALALRVPEGADAGERVLLFTGDSLFPGGVGKTNSPQDFEQLFADVSERIFGRFDDSTLVLPGHGDPTTLGKERPQLPKWKERGW</sequence>
<dbReference type="InterPro" id="IPR001279">
    <property type="entry name" value="Metallo-B-lactamas"/>
</dbReference>
<evidence type="ECO:0000313" key="3">
    <source>
        <dbReference type="EMBL" id="HIY94751.1"/>
    </source>
</evidence>
<dbReference type="SMART" id="SM00849">
    <property type="entry name" value="Lactamase_B"/>
    <property type="match status" value="1"/>
</dbReference>
<dbReference type="PANTHER" id="PTHR46233">
    <property type="entry name" value="HYDROXYACYLGLUTATHIONE HYDROLASE GLOC"/>
    <property type="match status" value="1"/>
</dbReference>
<dbReference type="Proteomes" id="UP000824134">
    <property type="component" value="Unassembled WGS sequence"/>
</dbReference>
<evidence type="ECO:0000313" key="4">
    <source>
        <dbReference type="Proteomes" id="UP000824134"/>
    </source>
</evidence>
<feature type="region of interest" description="Disordered" evidence="1">
    <location>
        <begin position="212"/>
        <end position="234"/>
    </location>
</feature>
<dbReference type="CDD" id="cd06262">
    <property type="entry name" value="metallo-hydrolase-like_MBL-fold"/>
    <property type="match status" value="1"/>
</dbReference>
<dbReference type="AlphaFoldDB" id="A0A9D1ZSS4"/>
<accession>A0A9D1ZSS4</accession>
<dbReference type="PANTHER" id="PTHR46233:SF1">
    <property type="entry name" value="CONSERVED PROTEIN"/>
    <property type="match status" value="1"/>
</dbReference>
<proteinExistence type="predicted"/>
<dbReference type="Gene3D" id="3.60.15.10">
    <property type="entry name" value="Ribonuclease Z/Hydroxyacylglutathione hydrolase-like"/>
    <property type="match status" value="1"/>
</dbReference>
<protein>
    <submittedName>
        <fullName evidence="3">MBL fold metallo-hydrolase</fullName>
    </submittedName>
</protein>
<reference evidence="3" key="2">
    <citation type="submission" date="2021-04" db="EMBL/GenBank/DDBJ databases">
        <authorList>
            <person name="Gilroy R."/>
        </authorList>
    </citation>
    <scope>NUCLEOTIDE SEQUENCE</scope>
    <source>
        <strain evidence="3">ChiHjej12B11-9195</strain>
    </source>
</reference>